<dbReference type="Pfam" id="PF00646">
    <property type="entry name" value="F-box"/>
    <property type="match status" value="1"/>
</dbReference>
<dbReference type="Proteomes" id="UP000189703">
    <property type="component" value="Unplaced"/>
</dbReference>
<sequence>MAGKRKRTRLTDGKNSNRERPWSDLPEDILQLIMERLAFIDQIRFRAVCKRWQSIERVSRPNVDRVHSENQLPWLMVFERRPFNSYKLYDPCRKKAYDMDAGAKVPEDLRCLQVCAAKSGWLLLSKGHPRGTSFFLYCPFTKEWIDLPVLDFDIDAATFSTSPTSPDCIFFALHSPVDAYTVSVIINTYRRGDKTWTKYNFNVGFWLVKNAVYSEGKFYCSTRRGTLGAFDVSRKDWNVLALPGSAYVDDPMYDTYLLESKGELRLVILSEKGRWSKIFRLDRAQMSWVRVESLQDRALFLGSTSFSVSVSDSVKARRQIADKIYYCREEDPAKFYSLKARKRYVCTATYGCLAVVGGKKIWIEPPY</sequence>
<dbReference type="PANTHER" id="PTHR33127:SF5">
    <property type="entry name" value="TRANSMEMBRANE PROTEIN"/>
    <property type="match status" value="1"/>
</dbReference>
<dbReference type="SMART" id="SM00256">
    <property type="entry name" value="FBOX"/>
    <property type="match status" value="1"/>
</dbReference>
<dbReference type="PROSITE" id="PS50181">
    <property type="entry name" value="FBOX"/>
    <property type="match status" value="1"/>
</dbReference>
<dbReference type="KEGG" id="nnu:104605620"/>
<evidence type="ECO:0000313" key="2">
    <source>
        <dbReference type="Proteomes" id="UP000189703"/>
    </source>
</evidence>
<dbReference type="Pfam" id="PF03478">
    <property type="entry name" value="Beta-prop_KIB1-4"/>
    <property type="match status" value="1"/>
</dbReference>
<dbReference type="InterPro" id="IPR001810">
    <property type="entry name" value="F-box_dom"/>
</dbReference>
<protein>
    <submittedName>
        <fullName evidence="3">F-box/kelch-repeat protein At1g57790-like</fullName>
    </submittedName>
</protein>
<dbReference type="AlphaFoldDB" id="A0A1U8AZW7"/>
<feature type="region of interest" description="Disordered" evidence="1">
    <location>
        <begin position="1"/>
        <end position="20"/>
    </location>
</feature>
<reference evidence="3" key="1">
    <citation type="submission" date="2025-08" db="UniProtKB">
        <authorList>
            <consortium name="RefSeq"/>
        </authorList>
    </citation>
    <scope>IDENTIFICATION</scope>
</reference>
<organism evidence="2 3">
    <name type="scientific">Nelumbo nucifera</name>
    <name type="common">Sacred lotus</name>
    <dbReference type="NCBI Taxonomy" id="4432"/>
    <lineage>
        <taxon>Eukaryota</taxon>
        <taxon>Viridiplantae</taxon>
        <taxon>Streptophyta</taxon>
        <taxon>Embryophyta</taxon>
        <taxon>Tracheophyta</taxon>
        <taxon>Spermatophyta</taxon>
        <taxon>Magnoliopsida</taxon>
        <taxon>Proteales</taxon>
        <taxon>Nelumbonaceae</taxon>
        <taxon>Nelumbo</taxon>
    </lineage>
</organism>
<keyword evidence="2" id="KW-1185">Reference proteome</keyword>
<dbReference type="SUPFAM" id="SSF81383">
    <property type="entry name" value="F-box domain"/>
    <property type="match status" value="1"/>
</dbReference>
<dbReference type="PANTHER" id="PTHR33127">
    <property type="entry name" value="TRANSMEMBRANE PROTEIN"/>
    <property type="match status" value="1"/>
</dbReference>
<dbReference type="Gene3D" id="1.20.1280.50">
    <property type="match status" value="1"/>
</dbReference>
<dbReference type="RefSeq" id="XP_010268754.1">
    <property type="nucleotide sequence ID" value="XM_010270452.1"/>
</dbReference>
<dbReference type="GeneID" id="104605620"/>
<dbReference type="eggNOG" id="ENOG502SRNH">
    <property type="taxonomic scope" value="Eukaryota"/>
</dbReference>
<proteinExistence type="predicted"/>
<name>A0A1U8AZW7_NELNU</name>
<dbReference type="InterPro" id="IPR036047">
    <property type="entry name" value="F-box-like_dom_sf"/>
</dbReference>
<dbReference type="OMA" id="AVINCKP"/>
<dbReference type="CDD" id="cd09917">
    <property type="entry name" value="F-box_SF"/>
    <property type="match status" value="1"/>
</dbReference>
<dbReference type="InterPro" id="IPR005174">
    <property type="entry name" value="KIB1-4_b-propeller"/>
</dbReference>
<evidence type="ECO:0000313" key="3">
    <source>
        <dbReference type="RefSeq" id="XP_010268754.1"/>
    </source>
</evidence>
<dbReference type="OrthoDB" id="1863935at2759"/>
<accession>A0A1U8AZW7</accession>
<feature type="compositionally biased region" description="Basic and acidic residues" evidence="1">
    <location>
        <begin position="9"/>
        <end position="20"/>
    </location>
</feature>
<evidence type="ECO:0000256" key="1">
    <source>
        <dbReference type="SAM" id="MobiDB-lite"/>
    </source>
</evidence>
<gene>
    <name evidence="3" type="primary">LOC104605620</name>
</gene>